<reference evidence="1" key="1">
    <citation type="submission" date="2014-11" db="EMBL/GenBank/DDBJ databases">
        <authorList>
            <person name="Amaro Gonzalez C."/>
        </authorList>
    </citation>
    <scope>NUCLEOTIDE SEQUENCE</scope>
</reference>
<organism evidence="1">
    <name type="scientific">Anguilla anguilla</name>
    <name type="common">European freshwater eel</name>
    <name type="synonym">Muraena anguilla</name>
    <dbReference type="NCBI Taxonomy" id="7936"/>
    <lineage>
        <taxon>Eukaryota</taxon>
        <taxon>Metazoa</taxon>
        <taxon>Chordata</taxon>
        <taxon>Craniata</taxon>
        <taxon>Vertebrata</taxon>
        <taxon>Euteleostomi</taxon>
        <taxon>Actinopterygii</taxon>
        <taxon>Neopterygii</taxon>
        <taxon>Teleostei</taxon>
        <taxon>Anguilliformes</taxon>
        <taxon>Anguillidae</taxon>
        <taxon>Anguilla</taxon>
    </lineage>
</organism>
<proteinExistence type="predicted"/>
<name>A0A0E9VBY3_ANGAN</name>
<protein>
    <submittedName>
        <fullName evidence="1">Uncharacterized protein</fullName>
    </submittedName>
</protein>
<dbReference type="EMBL" id="GBXM01033617">
    <property type="protein sequence ID" value="JAH74960.1"/>
    <property type="molecule type" value="Transcribed_RNA"/>
</dbReference>
<sequence>MTDLQTVHIKAFVGR</sequence>
<evidence type="ECO:0000313" key="1">
    <source>
        <dbReference type="EMBL" id="JAH74960.1"/>
    </source>
</evidence>
<reference evidence="1" key="2">
    <citation type="journal article" date="2015" name="Fish Shellfish Immunol.">
        <title>Early steps in the European eel (Anguilla anguilla)-Vibrio vulnificus interaction in the gills: Role of the RtxA13 toxin.</title>
        <authorList>
            <person name="Callol A."/>
            <person name="Pajuelo D."/>
            <person name="Ebbesson L."/>
            <person name="Teles M."/>
            <person name="MacKenzie S."/>
            <person name="Amaro C."/>
        </authorList>
    </citation>
    <scope>NUCLEOTIDE SEQUENCE</scope>
</reference>
<accession>A0A0E9VBY3</accession>